<evidence type="ECO:0000313" key="6">
    <source>
        <dbReference type="Proteomes" id="UP000509594"/>
    </source>
</evidence>
<dbReference type="EMBL" id="CP058215">
    <property type="protein sequence ID" value="QLC50617.1"/>
    <property type="molecule type" value="Genomic_DNA"/>
</dbReference>
<feature type="compositionally biased region" description="Low complexity" evidence="3">
    <location>
        <begin position="124"/>
        <end position="139"/>
    </location>
</feature>
<dbReference type="Pfam" id="PF05377">
    <property type="entry name" value="FlaC_arch"/>
    <property type="match status" value="1"/>
</dbReference>
<dbReference type="InterPro" id="IPR009205">
    <property type="entry name" value="FlaC_arc"/>
</dbReference>
<dbReference type="KEGG" id="mzi:HWN40_10455"/>
<dbReference type="PANTHER" id="PTHR40698:SF1">
    <property type="entry name" value="FLAGELLA-RELATED PROTEIN D-RELATED"/>
    <property type="match status" value="1"/>
</dbReference>
<organism evidence="5 6">
    <name type="scientific">Methanolobus zinderi</name>
    <dbReference type="NCBI Taxonomy" id="536044"/>
    <lineage>
        <taxon>Archaea</taxon>
        <taxon>Methanobacteriati</taxon>
        <taxon>Methanobacteriota</taxon>
        <taxon>Stenosarchaea group</taxon>
        <taxon>Methanomicrobia</taxon>
        <taxon>Methanosarcinales</taxon>
        <taxon>Methanosarcinaceae</taxon>
        <taxon>Methanolobus</taxon>
    </lineage>
</organism>
<protein>
    <recommendedName>
        <fullName evidence="4">Archaeal flagella protein FlaD/E domain-containing protein</fullName>
    </recommendedName>
</protein>
<feature type="region of interest" description="Disordered" evidence="3">
    <location>
        <begin position="594"/>
        <end position="617"/>
    </location>
</feature>
<feature type="compositionally biased region" description="Basic and acidic residues" evidence="3">
    <location>
        <begin position="440"/>
        <end position="457"/>
    </location>
</feature>
<dbReference type="InterPro" id="IPR052494">
    <property type="entry name" value="Flagella_assembly_related"/>
</dbReference>
<dbReference type="InterPro" id="IPR006752">
    <property type="entry name" value="Arch_fla_DE"/>
</dbReference>
<proteinExistence type="predicted"/>
<feature type="compositionally biased region" description="Basic and acidic residues" evidence="3">
    <location>
        <begin position="598"/>
        <end position="617"/>
    </location>
</feature>
<accession>A0A7D5E9P4</accession>
<feature type="compositionally biased region" description="Basic and acidic residues" evidence="3">
    <location>
        <begin position="1"/>
        <end position="17"/>
    </location>
</feature>
<reference evidence="5 6" key="1">
    <citation type="submission" date="2020-06" db="EMBL/GenBank/DDBJ databases">
        <title>Methanolobus halotolerans sp. nov., isolated from a saline lake Tus in Siberia.</title>
        <authorList>
            <person name="Shen Y."/>
            <person name="Chen S.-C."/>
            <person name="Lai M.-C."/>
            <person name="Huang H.-H."/>
            <person name="Chiu H.-H."/>
            <person name="Tang S.-L."/>
            <person name="Rogozin D.Y."/>
            <person name="Degermendzhy A.G."/>
        </authorList>
    </citation>
    <scope>NUCLEOTIDE SEQUENCE [LARGE SCALE GENOMIC DNA]</scope>
    <source>
        <strain evidence="5 6">DSM 21339</strain>
    </source>
</reference>
<evidence type="ECO:0000313" key="5">
    <source>
        <dbReference type="EMBL" id="QLC50617.1"/>
    </source>
</evidence>
<dbReference type="AlphaFoldDB" id="A0A7D5E9P4"/>
<dbReference type="Gene3D" id="1.10.287.1490">
    <property type="match status" value="1"/>
</dbReference>
<feature type="compositionally biased region" description="Polar residues" evidence="3">
    <location>
        <begin position="314"/>
        <end position="328"/>
    </location>
</feature>
<feature type="compositionally biased region" description="Basic and acidic residues" evidence="3">
    <location>
        <begin position="383"/>
        <end position="392"/>
    </location>
</feature>
<keyword evidence="6" id="KW-1185">Reference proteome</keyword>
<dbReference type="RefSeq" id="WP_176965672.1">
    <property type="nucleotide sequence ID" value="NZ_CP058215.1"/>
</dbReference>
<dbReference type="GeneID" id="55822100"/>
<feature type="compositionally biased region" description="Low complexity" evidence="3">
    <location>
        <begin position="572"/>
        <end position="581"/>
    </location>
</feature>
<feature type="compositionally biased region" description="Polar residues" evidence="3">
    <location>
        <begin position="271"/>
        <end position="282"/>
    </location>
</feature>
<evidence type="ECO:0000256" key="3">
    <source>
        <dbReference type="SAM" id="MobiDB-lite"/>
    </source>
</evidence>
<evidence type="ECO:0000259" key="4">
    <source>
        <dbReference type="Pfam" id="PF04659"/>
    </source>
</evidence>
<feature type="domain" description="Archaeal flagella protein FlaD/E" evidence="4">
    <location>
        <begin position="841"/>
        <end position="930"/>
    </location>
</feature>
<feature type="compositionally biased region" description="Basic and acidic residues" evidence="3">
    <location>
        <begin position="528"/>
        <end position="548"/>
    </location>
</feature>
<dbReference type="GO" id="GO:0097588">
    <property type="term" value="P:archaeal or bacterial-type flagellum-dependent cell motility"/>
    <property type="evidence" value="ECO:0007669"/>
    <property type="project" value="InterPro"/>
</dbReference>
<gene>
    <name evidence="5" type="ORF">HWN40_10455</name>
</gene>
<dbReference type="Pfam" id="PF04659">
    <property type="entry name" value="Arch_fla_DE"/>
    <property type="match status" value="1"/>
</dbReference>
<feature type="region of interest" description="Disordered" evidence="3">
    <location>
        <begin position="1"/>
        <end position="398"/>
    </location>
</feature>
<feature type="compositionally biased region" description="Polar residues" evidence="3">
    <location>
        <begin position="85"/>
        <end position="99"/>
    </location>
</feature>
<feature type="compositionally biased region" description="Polar residues" evidence="3">
    <location>
        <begin position="110"/>
        <end position="119"/>
    </location>
</feature>
<feature type="compositionally biased region" description="Polar residues" evidence="3">
    <location>
        <begin position="59"/>
        <end position="73"/>
    </location>
</feature>
<name>A0A7D5E9P4_9EURY</name>
<dbReference type="SUPFAM" id="SSF57997">
    <property type="entry name" value="Tropomyosin"/>
    <property type="match status" value="1"/>
</dbReference>
<comment type="subcellular location">
    <subcellularLocation>
        <location evidence="1">Archaeal flagellum</location>
    </subcellularLocation>
</comment>
<dbReference type="PANTHER" id="PTHR40698">
    <property type="entry name" value="FLAGELLA-RELATED PROTEIN E-RELATED-RELATED"/>
    <property type="match status" value="1"/>
</dbReference>
<keyword evidence="2" id="KW-0974">Archaeal flagellum</keyword>
<feature type="compositionally biased region" description="Low complexity" evidence="3">
    <location>
        <begin position="196"/>
        <end position="210"/>
    </location>
</feature>
<feature type="region of interest" description="Disordered" evidence="3">
    <location>
        <begin position="440"/>
        <end position="581"/>
    </location>
</feature>
<sequence>MSEFPWEVKKNSGKESSEAEGAGPDNPGSEKTGTKPSIPDILANAFSETPMEEIKPEFPSQSGMPDEQSQQSAPPGFGNIADLSEISSAGDQNQGSPQSHVDDLPPFMQPGNNTEQITANEGAPSSDSINIDDIINNPPVSGNIPTENPEAPKKKSRKSPPPLFKPVLPGDGDEEAAEVKPAVEALNSAPGLFEKPAFSPEPSPETSAPEGSNIPDDPFQNHAPFPEEAPQDMFPPQENMGPEIKDEPENPFPETADPSKDPFAQAPSPDNPFSSSMPNFNGQLPDYVEPSANPFSDSSASPDPVTNPIPGTDNPFSDQSTPSDNTTPDTEKDPSNPFSESPGPSQNPFPGPTSHSGDPFSGPGQQAASPFPDFIPPSSSPFPEHEPSKGEKPNLSGLVSSIGESVKFDELARHFDGISGKLKSVFASLTKGQSLIERMDELTDNKEASADELRESPFDADIPTNDPFSEPASPEADPFQSTVGPDVPKFEDSMAHAPESAGVSPFDENIEGGSGDIRKVTSVSEPLMELKEEHRIDPFEDLDNEGRKAPIPGTGEDISRTIPVGDQVGEIASDSSADGLSDLSVELSDNLSDLSDNLNEKSGKGEVEKPKAVSESELARMGQMSTDIEGLRSELEVMLSRFENVEGNVSDLSETVSGFGPLISSGKENEELLAGTAGKVESLDGKVDALEGKVYNIESSLVSVQADNEDIRSSLTRIEENVAELVNSYTALLVQVHESAQESDARFSQIENALEVLEPFETRFSAIEKSQEEARSTSMELARSVSSLVDELGTTSSGFDEFKQDSESRQDKLEENIGSVTEYLDSELKKLGARSYKGFGQNVHLSNIMKNSTNMKLCMEWLEFLMELAGRNNLPDILSYYEDLGWITEDVRVELLHYAEGIDFYMEKPDWKLTPDDHVKSIWFIESLAGMKVDKNRLSVIERDIEKVKKGNEIYGI</sequence>
<evidence type="ECO:0000256" key="2">
    <source>
        <dbReference type="ARBA" id="ARBA00022440"/>
    </source>
</evidence>
<dbReference type="OrthoDB" id="121879at2157"/>
<dbReference type="GO" id="GO:0097589">
    <property type="term" value="C:archaeal-type flagellum"/>
    <property type="evidence" value="ECO:0007669"/>
    <property type="project" value="UniProtKB-SubCell"/>
</dbReference>
<evidence type="ECO:0000256" key="1">
    <source>
        <dbReference type="ARBA" id="ARBA00004618"/>
    </source>
</evidence>
<dbReference type="Proteomes" id="UP000509594">
    <property type="component" value="Chromosome"/>
</dbReference>